<comment type="subcellular location">
    <subcellularLocation>
        <location evidence="1">Membrane</location>
        <topology evidence="1">Single-pass membrane protein</topology>
    </subcellularLocation>
</comment>
<dbReference type="PRINTS" id="PR00463">
    <property type="entry name" value="EP450I"/>
</dbReference>
<gene>
    <name evidence="14" type="ORF">AAHA92_32401</name>
</gene>
<keyword evidence="10" id="KW-0472">Membrane</keyword>
<dbReference type="GO" id="GO:0046872">
    <property type="term" value="F:metal ion binding"/>
    <property type="evidence" value="ECO:0007669"/>
    <property type="project" value="UniProtKB-KW"/>
</dbReference>
<dbReference type="InterPro" id="IPR001128">
    <property type="entry name" value="Cyt_P450"/>
</dbReference>
<evidence type="ECO:0000256" key="6">
    <source>
        <dbReference type="ARBA" id="ARBA00022989"/>
    </source>
</evidence>
<keyword evidence="3 11" id="KW-0349">Heme</keyword>
<dbReference type="AlphaFoldDB" id="A0ABD1FKM7"/>
<comment type="similarity">
    <text evidence="2 12">Belongs to the cytochrome P450 family.</text>
</comment>
<evidence type="ECO:0000256" key="10">
    <source>
        <dbReference type="ARBA" id="ARBA00023136"/>
    </source>
</evidence>
<organism evidence="14 15">
    <name type="scientific">Salvia divinorum</name>
    <name type="common">Maria pastora</name>
    <name type="synonym">Diviner's sage</name>
    <dbReference type="NCBI Taxonomy" id="28513"/>
    <lineage>
        <taxon>Eukaryota</taxon>
        <taxon>Viridiplantae</taxon>
        <taxon>Streptophyta</taxon>
        <taxon>Embryophyta</taxon>
        <taxon>Tracheophyta</taxon>
        <taxon>Spermatophyta</taxon>
        <taxon>Magnoliopsida</taxon>
        <taxon>eudicotyledons</taxon>
        <taxon>Gunneridae</taxon>
        <taxon>Pentapetalae</taxon>
        <taxon>asterids</taxon>
        <taxon>lamiids</taxon>
        <taxon>Lamiales</taxon>
        <taxon>Lamiaceae</taxon>
        <taxon>Nepetoideae</taxon>
        <taxon>Mentheae</taxon>
        <taxon>Salviinae</taxon>
        <taxon>Salvia</taxon>
        <taxon>Salvia subgen. Calosphace</taxon>
    </lineage>
</organism>
<evidence type="ECO:0000256" key="13">
    <source>
        <dbReference type="SAM" id="SignalP"/>
    </source>
</evidence>
<dbReference type="PRINTS" id="PR00385">
    <property type="entry name" value="P450"/>
</dbReference>
<dbReference type="SUPFAM" id="SSF48264">
    <property type="entry name" value="Cytochrome P450"/>
    <property type="match status" value="1"/>
</dbReference>
<dbReference type="InterPro" id="IPR002401">
    <property type="entry name" value="Cyt_P450_E_grp-I"/>
</dbReference>
<dbReference type="PANTHER" id="PTHR47955">
    <property type="entry name" value="CYTOCHROME P450 FAMILY 71 PROTEIN"/>
    <property type="match status" value="1"/>
</dbReference>
<name>A0ABD1FKM7_SALDI</name>
<protein>
    <submittedName>
        <fullName evidence="14">Desmethyl-deoxy-podophyllotoxin synthase-like</fullName>
    </submittedName>
</protein>
<evidence type="ECO:0000256" key="12">
    <source>
        <dbReference type="RuleBase" id="RU000461"/>
    </source>
</evidence>
<feature type="signal peptide" evidence="13">
    <location>
        <begin position="1"/>
        <end position="27"/>
    </location>
</feature>
<evidence type="ECO:0000256" key="8">
    <source>
        <dbReference type="ARBA" id="ARBA00023004"/>
    </source>
</evidence>
<keyword evidence="4" id="KW-0812">Transmembrane</keyword>
<dbReference type="PROSITE" id="PS00086">
    <property type="entry name" value="CYTOCHROME_P450"/>
    <property type="match status" value="1"/>
</dbReference>
<dbReference type="FunFam" id="1.10.630.10:FF:000043">
    <property type="entry name" value="Cytochrome P450 99A2"/>
    <property type="match status" value="1"/>
</dbReference>
<evidence type="ECO:0000313" key="15">
    <source>
        <dbReference type="Proteomes" id="UP001567538"/>
    </source>
</evidence>
<keyword evidence="15" id="KW-1185">Reference proteome</keyword>
<comment type="caution">
    <text evidence="14">The sequence shown here is derived from an EMBL/GenBank/DDBJ whole genome shotgun (WGS) entry which is preliminary data.</text>
</comment>
<keyword evidence="8 11" id="KW-0408">Iron</keyword>
<feature type="chain" id="PRO_5044889602" evidence="13">
    <location>
        <begin position="28"/>
        <end position="500"/>
    </location>
</feature>
<comment type="cofactor">
    <cofactor evidence="11">
        <name>heme</name>
        <dbReference type="ChEBI" id="CHEBI:30413"/>
    </cofactor>
</comment>
<dbReference type="GO" id="GO:0016712">
    <property type="term" value="F:oxidoreductase activity, acting on paired donors, with incorporation or reduction of molecular oxygen, reduced flavin or flavoprotein as one donor, and incorporation of one atom of oxygen"/>
    <property type="evidence" value="ECO:0007669"/>
    <property type="project" value="UniProtKB-ARBA"/>
</dbReference>
<dbReference type="GO" id="GO:0016020">
    <property type="term" value="C:membrane"/>
    <property type="evidence" value="ECO:0007669"/>
    <property type="project" value="UniProtKB-SubCell"/>
</dbReference>
<dbReference type="InterPro" id="IPR036396">
    <property type="entry name" value="Cyt_P450_sf"/>
</dbReference>
<evidence type="ECO:0000256" key="7">
    <source>
        <dbReference type="ARBA" id="ARBA00023002"/>
    </source>
</evidence>
<keyword evidence="5 11" id="KW-0479">Metal-binding</keyword>
<evidence type="ECO:0000256" key="11">
    <source>
        <dbReference type="PIRSR" id="PIRSR602401-1"/>
    </source>
</evidence>
<evidence type="ECO:0000256" key="1">
    <source>
        <dbReference type="ARBA" id="ARBA00004167"/>
    </source>
</evidence>
<evidence type="ECO:0000256" key="5">
    <source>
        <dbReference type="ARBA" id="ARBA00022723"/>
    </source>
</evidence>
<accession>A0ABD1FKM7</accession>
<dbReference type="Pfam" id="PF00067">
    <property type="entry name" value="p450"/>
    <property type="match status" value="1"/>
</dbReference>
<evidence type="ECO:0000256" key="4">
    <source>
        <dbReference type="ARBA" id="ARBA00022692"/>
    </source>
</evidence>
<proteinExistence type="inferred from homology"/>
<dbReference type="InterPro" id="IPR017972">
    <property type="entry name" value="Cyt_P450_CS"/>
</dbReference>
<feature type="binding site" description="axial binding residue" evidence="11">
    <location>
        <position position="436"/>
    </location>
    <ligand>
        <name>heme</name>
        <dbReference type="ChEBI" id="CHEBI:30413"/>
    </ligand>
    <ligandPart>
        <name>Fe</name>
        <dbReference type="ChEBI" id="CHEBI:18248"/>
    </ligandPart>
</feature>
<keyword evidence="6" id="KW-1133">Transmembrane helix</keyword>
<evidence type="ECO:0000256" key="2">
    <source>
        <dbReference type="ARBA" id="ARBA00010617"/>
    </source>
</evidence>
<dbReference type="GO" id="GO:0016114">
    <property type="term" value="P:terpenoid biosynthetic process"/>
    <property type="evidence" value="ECO:0007669"/>
    <property type="project" value="UniProtKB-ARBA"/>
</dbReference>
<evidence type="ECO:0000256" key="3">
    <source>
        <dbReference type="ARBA" id="ARBA00022617"/>
    </source>
</evidence>
<dbReference type="EMBL" id="JBEAFC010000014">
    <property type="protein sequence ID" value="KAL1532384.1"/>
    <property type="molecule type" value="Genomic_DNA"/>
</dbReference>
<dbReference type="Proteomes" id="UP001567538">
    <property type="component" value="Unassembled WGS sequence"/>
</dbReference>
<keyword evidence="9 12" id="KW-0503">Monooxygenase</keyword>
<sequence length="500" mass="56483">MEFELSIIVASILFLLILLKLRKPTQSECDLNRIPGPKRLPVIGNLHLLLTKSMPHFIFRQLAAKYGPLLRLQLGGVPFLIVSSVEAAKQVLKTHDVAFANRPQMHAATTITYNYSDIAFAPYGDYWRSLRKICTLELLSSKRVRYFRPIREEENANLAAWIAAKEGSPVNLSEIVGLSAYDITSRASVGEEAEEKQTMAAAIKQGIELGSGLGIADLYPSNKLLPFITGMVFKIQKVFRQTDRVFESIIRRHRAAGPTDERSEDLVDVLLKCQKDDAGVRLTDDNIKAVILDMFLAGTETSSTAVEWVMSEMIRNPRALKKAQEEVREVFENKGYIDEQNFEDLKYLKLVIKETLRLHPPVPLLVPRINSERCEINGYQIPTGTRVMVNAWALGRDPSYWDEAEKFKPERFEGSSVDFKGNNLEFIPFGAGRRMCPGMSFGLANIEFSLATLLYHFDWEMPAGQELDMEESFGATAKRKNDLLLIPTIKRPLRPLIKSC</sequence>
<evidence type="ECO:0000256" key="9">
    <source>
        <dbReference type="ARBA" id="ARBA00023033"/>
    </source>
</evidence>
<dbReference type="CDD" id="cd11072">
    <property type="entry name" value="CYP71-like"/>
    <property type="match status" value="1"/>
</dbReference>
<keyword evidence="13" id="KW-0732">Signal</keyword>
<dbReference type="Gene3D" id="1.10.630.10">
    <property type="entry name" value="Cytochrome P450"/>
    <property type="match status" value="1"/>
</dbReference>
<reference evidence="14 15" key="1">
    <citation type="submission" date="2024-06" db="EMBL/GenBank/DDBJ databases">
        <title>A chromosome level genome sequence of Diviner's sage (Salvia divinorum).</title>
        <authorList>
            <person name="Ford S.A."/>
            <person name="Ro D.-K."/>
            <person name="Ness R.W."/>
            <person name="Phillips M.A."/>
        </authorList>
    </citation>
    <scope>NUCLEOTIDE SEQUENCE [LARGE SCALE GENOMIC DNA]</scope>
    <source>
        <strain evidence="14">SAF-2024a</strain>
        <tissue evidence="14">Leaf</tissue>
    </source>
</reference>
<keyword evidence="7 12" id="KW-0560">Oxidoreductase</keyword>
<dbReference type="PANTHER" id="PTHR47955:SF8">
    <property type="entry name" value="CYTOCHROME P450 71D11-LIKE"/>
    <property type="match status" value="1"/>
</dbReference>
<evidence type="ECO:0000313" key="14">
    <source>
        <dbReference type="EMBL" id="KAL1532384.1"/>
    </source>
</evidence>